<accession>A0A127A2R7</accession>
<dbReference type="STRING" id="37927.SA2016_3074"/>
<sequence length="222" mass="23698">MIETMTNETSPTADTQYPESLGFGFAELVALLQMAPGEGTEASAEALRLTEEVKDVRCVSAGASSLVARGLATASEDGELSISGPVAATAHTLGTAHRWVEITLLAPDRNDHVFTVDGAEYSILLQPRAQYSWFVMARNPTLGLAEGDFSIAKAHLASRAQAGVSFLNRSDPDHMLLLRRADEPERYIVGLLAAGAEQADESGPLDESQVVARLREFRGDAA</sequence>
<keyword evidence="2" id="KW-1185">Reference proteome</keyword>
<reference evidence="1 2" key="1">
    <citation type="submission" date="2016-02" db="EMBL/GenBank/DDBJ databases">
        <title>Complete genome of Sinomonas atrocyanea KCTC 3377.</title>
        <authorList>
            <person name="Kim K.M."/>
        </authorList>
    </citation>
    <scope>NUCLEOTIDE SEQUENCE [LARGE SCALE GENOMIC DNA]</scope>
    <source>
        <strain evidence="1 2">KCTC 3377</strain>
    </source>
</reference>
<dbReference type="RefSeq" id="WP_066499667.1">
    <property type="nucleotide sequence ID" value="NZ_BJMO01000055.1"/>
</dbReference>
<evidence type="ECO:0000313" key="2">
    <source>
        <dbReference type="Proteomes" id="UP000070134"/>
    </source>
</evidence>
<dbReference type="OrthoDB" id="4858440at2"/>
<evidence type="ECO:0000313" key="1">
    <source>
        <dbReference type="EMBL" id="AMM33739.1"/>
    </source>
</evidence>
<organism evidence="1 2">
    <name type="scientific">Sinomonas atrocyanea</name>
    <dbReference type="NCBI Taxonomy" id="37927"/>
    <lineage>
        <taxon>Bacteria</taxon>
        <taxon>Bacillati</taxon>
        <taxon>Actinomycetota</taxon>
        <taxon>Actinomycetes</taxon>
        <taxon>Micrococcales</taxon>
        <taxon>Micrococcaceae</taxon>
        <taxon>Sinomonas</taxon>
    </lineage>
</organism>
<dbReference type="AlphaFoldDB" id="A0A127A2R7"/>
<protein>
    <submittedName>
        <fullName evidence="1">Uncharacterized protein</fullName>
    </submittedName>
</protein>
<dbReference type="EMBL" id="CP014518">
    <property type="protein sequence ID" value="AMM33739.1"/>
    <property type="molecule type" value="Genomic_DNA"/>
</dbReference>
<dbReference type="KEGG" id="satk:SA2016_3074"/>
<proteinExistence type="predicted"/>
<name>A0A127A2R7_9MICC</name>
<gene>
    <name evidence="1" type="ORF">SA2016_3074</name>
</gene>
<dbReference type="Proteomes" id="UP000070134">
    <property type="component" value="Chromosome"/>
</dbReference>